<dbReference type="SMART" id="SM00935">
    <property type="entry name" value="OmpH"/>
    <property type="match status" value="1"/>
</dbReference>
<proteinExistence type="inferred from homology"/>
<feature type="coiled-coil region" evidence="3">
    <location>
        <begin position="110"/>
        <end position="144"/>
    </location>
</feature>
<dbReference type="SUPFAM" id="SSF111384">
    <property type="entry name" value="OmpH-like"/>
    <property type="match status" value="1"/>
</dbReference>
<evidence type="ECO:0000313" key="5">
    <source>
        <dbReference type="EMBL" id="MFC3460898.1"/>
    </source>
</evidence>
<gene>
    <name evidence="5" type="ORF">ACFOPH_22085</name>
</gene>
<evidence type="ECO:0000256" key="1">
    <source>
        <dbReference type="ARBA" id="ARBA00009091"/>
    </source>
</evidence>
<dbReference type="Pfam" id="PF03938">
    <property type="entry name" value="OmpH"/>
    <property type="match status" value="1"/>
</dbReference>
<dbReference type="Gene3D" id="3.30.910.20">
    <property type="entry name" value="Skp domain"/>
    <property type="match status" value="1"/>
</dbReference>
<reference evidence="6" key="1">
    <citation type="journal article" date="2019" name="Int. J. Syst. Evol. Microbiol.">
        <title>The Global Catalogue of Microorganisms (GCM) 10K type strain sequencing project: providing services to taxonomists for standard genome sequencing and annotation.</title>
        <authorList>
            <consortium name="The Broad Institute Genomics Platform"/>
            <consortium name="The Broad Institute Genome Sequencing Center for Infectious Disease"/>
            <person name="Wu L."/>
            <person name="Ma J."/>
        </authorList>
    </citation>
    <scope>NUCLEOTIDE SEQUENCE [LARGE SCALE GENOMIC DNA]</scope>
    <source>
        <strain evidence="6">CCM 7480</strain>
    </source>
</reference>
<dbReference type="Proteomes" id="UP001595665">
    <property type="component" value="Unassembled WGS sequence"/>
</dbReference>
<feature type="chain" id="PRO_5045966349" evidence="4">
    <location>
        <begin position="26"/>
        <end position="173"/>
    </location>
</feature>
<evidence type="ECO:0000313" key="6">
    <source>
        <dbReference type="Proteomes" id="UP001595665"/>
    </source>
</evidence>
<keyword evidence="3" id="KW-0175">Coiled coil</keyword>
<dbReference type="PANTHER" id="PTHR35089">
    <property type="entry name" value="CHAPERONE PROTEIN SKP"/>
    <property type="match status" value="1"/>
</dbReference>
<keyword evidence="2 4" id="KW-0732">Signal</keyword>
<keyword evidence="6" id="KW-1185">Reference proteome</keyword>
<sequence>MNATLKHFATACLCLSLAGLTAPLAAQEARREARIVVVNVERLLTESAHAKAIAAHIETDFAPRRQRIQRDVRRLRELSDKLQHDAPALDEREHLVRAREVGEFERTVRREQAKLQEDLLERKMKEHQRMAARINEIIATVREQQGAELVLTRTVWHRPALDITDKVARMLDK</sequence>
<comment type="caution">
    <text evidence="5">The sequence shown here is derived from an EMBL/GenBank/DDBJ whole genome shotgun (WGS) entry which is preliminary data.</text>
</comment>
<evidence type="ECO:0000256" key="3">
    <source>
        <dbReference type="SAM" id="Coils"/>
    </source>
</evidence>
<dbReference type="RefSeq" id="WP_379737267.1">
    <property type="nucleotide sequence ID" value="NZ_JBHRVV010000001.1"/>
</dbReference>
<name>A0ABV7PNS0_9BURK</name>
<organism evidence="5 6">
    <name type="scientific">Massilia haematophila</name>
    <dbReference type="NCBI Taxonomy" id="457923"/>
    <lineage>
        <taxon>Bacteria</taxon>
        <taxon>Pseudomonadati</taxon>
        <taxon>Pseudomonadota</taxon>
        <taxon>Betaproteobacteria</taxon>
        <taxon>Burkholderiales</taxon>
        <taxon>Oxalobacteraceae</taxon>
        <taxon>Telluria group</taxon>
        <taxon>Massilia</taxon>
    </lineage>
</organism>
<protein>
    <submittedName>
        <fullName evidence="5">OmpH family outer membrane protein</fullName>
    </submittedName>
</protein>
<feature type="signal peptide" evidence="4">
    <location>
        <begin position="1"/>
        <end position="25"/>
    </location>
</feature>
<comment type="similarity">
    <text evidence="1">Belongs to the Skp family.</text>
</comment>
<evidence type="ECO:0000256" key="4">
    <source>
        <dbReference type="SAM" id="SignalP"/>
    </source>
</evidence>
<dbReference type="PANTHER" id="PTHR35089:SF1">
    <property type="entry name" value="CHAPERONE PROTEIN SKP"/>
    <property type="match status" value="1"/>
</dbReference>
<accession>A0ABV7PNS0</accession>
<dbReference type="EMBL" id="JBHRVV010000001">
    <property type="protein sequence ID" value="MFC3460898.1"/>
    <property type="molecule type" value="Genomic_DNA"/>
</dbReference>
<evidence type="ECO:0000256" key="2">
    <source>
        <dbReference type="ARBA" id="ARBA00022729"/>
    </source>
</evidence>
<dbReference type="InterPro" id="IPR005632">
    <property type="entry name" value="Chaperone_Skp"/>
</dbReference>
<dbReference type="InterPro" id="IPR024930">
    <property type="entry name" value="Skp_dom_sf"/>
</dbReference>